<dbReference type="SUPFAM" id="SSF54637">
    <property type="entry name" value="Thioesterase/thiol ester dehydrase-isomerase"/>
    <property type="match status" value="1"/>
</dbReference>
<organism evidence="2 3">
    <name type="scientific">Ferirhizobium litorale</name>
    <dbReference type="NCBI Taxonomy" id="2927786"/>
    <lineage>
        <taxon>Bacteria</taxon>
        <taxon>Pseudomonadati</taxon>
        <taxon>Pseudomonadota</taxon>
        <taxon>Alphaproteobacteria</taxon>
        <taxon>Hyphomicrobiales</taxon>
        <taxon>Rhizobiaceae</taxon>
        <taxon>Ferirhizobium</taxon>
    </lineage>
</organism>
<comment type="caution">
    <text evidence="2">The sequence shown here is derived from an EMBL/GenBank/DDBJ whole genome shotgun (WGS) entry which is preliminary data.</text>
</comment>
<dbReference type="RefSeq" id="WP_311785176.1">
    <property type="nucleotide sequence ID" value="NZ_JALDYY010000001.1"/>
</dbReference>
<gene>
    <name evidence="2" type="ORF">MRS75_02860</name>
</gene>
<keyword evidence="3" id="KW-1185">Reference proteome</keyword>
<dbReference type="Proteomes" id="UP001161580">
    <property type="component" value="Unassembled WGS sequence"/>
</dbReference>
<dbReference type="CDD" id="cd03454">
    <property type="entry name" value="YdeM"/>
    <property type="match status" value="1"/>
</dbReference>
<dbReference type="EMBL" id="JALDYZ010000001">
    <property type="protein sequence ID" value="MDI7921021.1"/>
    <property type="molecule type" value="Genomic_DNA"/>
</dbReference>
<dbReference type="Gene3D" id="3.10.129.10">
    <property type="entry name" value="Hotdog Thioesterase"/>
    <property type="match status" value="1"/>
</dbReference>
<protein>
    <submittedName>
        <fullName evidence="2">MaoC family dehydratase</fullName>
    </submittedName>
</protein>
<dbReference type="GO" id="GO:0006633">
    <property type="term" value="P:fatty acid biosynthetic process"/>
    <property type="evidence" value="ECO:0007669"/>
    <property type="project" value="TreeGrafter"/>
</dbReference>
<dbReference type="InterPro" id="IPR002539">
    <property type="entry name" value="MaoC-like_dom"/>
</dbReference>
<dbReference type="Pfam" id="PF01575">
    <property type="entry name" value="MaoC_dehydratas"/>
    <property type="match status" value="1"/>
</dbReference>
<dbReference type="PANTHER" id="PTHR43437:SF3">
    <property type="entry name" value="HYDROXYACYL-THIOESTER DEHYDRATASE TYPE 2, MITOCHONDRIAL"/>
    <property type="match status" value="1"/>
</dbReference>
<proteinExistence type="predicted"/>
<sequence>MRMSELYEIGAKTELGTYRFTEESILHFATRFDPQPFHVDREAAERSLFGGLCASGWHTCAAWMKTFLAYWAAESARLAAEGKVPPTLGPSAGFRNLQWLRPVFVDDTVAYSVTLVASRPLASRPGWIMNSTLAEGVNQAGDPVMRFQGSVLEFE</sequence>
<dbReference type="InterPro" id="IPR050965">
    <property type="entry name" value="UPF0336/Enoyl-CoA_hydratase"/>
</dbReference>
<reference evidence="2" key="1">
    <citation type="submission" date="2022-03" db="EMBL/GenBank/DDBJ databases">
        <title>Fererhizobium litorale gen. nov., sp. nov., isolated from sandy sediments of the Sea of Japan seashore.</title>
        <authorList>
            <person name="Romanenko L."/>
            <person name="Kurilenko V."/>
            <person name="Otstavnykh N."/>
            <person name="Svetashev V."/>
            <person name="Tekutyeva L."/>
            <person name="Isaeva M."/>
            <person name="Mikhailov V."/>
        </authorList>
    </citation>
    <scope>NUCLEOTIDE SEQUENCE</scope>
    <source>
        <strain evidence="2">KMM 9576</strain>
    </source>
</reference>
<accession>A0AAE3QCU5</accession>
<evidence type="ECO:0000259" key="1">
    <source>
        <dbReference type="Pfam" id="PF01575"/>
    </source>
</evidence>
<dbReference type="AlphaFoldDB" id="A0AAE3QCU5"/>
<dbReference type="GO" id="GO:0019171">
    <property type="term" value="F:(3R)-hydroxyacyl-[acyl-carrier-protein] dehydratase activity"/>
    <property type="evidence" value="ECO:0007669"/>
    <property type="project" value="TreeGrafter"/>
</dbReference>
<evidence type="ECO:0000313" key="3">
    <source>
        <dbReference type="Proteomes" id="UP001161580"/>
    </source>
</evidence>
<name>A0AAE3QCU5_9HYPH</name>
<evidence type="ECO:0000313" key="2">
    <source>
        <dbReference type="EMBL" id="MDI7921021.1"/>
    </source>
</evidence>
<dbReference type="InterPro" id="IPR029069">
    <property type="entry name" value="HotDog_dom_sf"/>
</dbReference>
<dbReference type="PANTHER" id="PTHR43437">
    <property type="entry name" value="HYDROXYACYL-THIOESTER DEHYDRATASE TYPE 2, MITOCHONDRIAL-RELATED"/>
    <property type="match status" value="1"/>
</dbReference>
<feature type="domain" description="MaoC-like" evidence="1">
    <location>
        <begin position="16"/>
        <end position="119"/>
    </location>
</feature>